<proteinExistence type="predicted"/>
<evidence type="ECO:0000313" key="2">
    <source>
        <dbReference type="EMBL" id="RCW34862.1"/>
    </source>
</evidence>
<dbReference type="EMBL" id="QPJB01000005">
    <property type="protein sequence ID" value="RCW34862.1"/>
    <property type="molecule type" value="Genomic_DNA"/>
</dbReference>
<sequence>MAEPVVLPIELIVEPATVNGAVALATEIDVQSPVSVLLPVSISVYNASAFPGHNGTVNGGTFSVAVQIGGQDLTSRLKGTIEIDAEEGAARVATLSLVLETGTFEPDDWINLPVEIDYLQNGVAFRLFTGIVDLPELSLEDQSIYLSCTDDYQSRFSAKPRSAIESIFAQSGARWSRAVFGDYETSEQFAEDLLSTIPASLDLDANGQLVLGHWFLAGYDFQFLDGEVFPDSISVEWGSRRDIINRVNVEAEYTYQFFRERRHRYIWEYPRAFEEYLESSTTLPNSEMIDKAAAADGWTLADKVFYERLPESGEYSLPGGGTTQWIISDEIRQSLAIGADFTIRKRWVQDVRESYFITVESHENVGRYGELAEQLRVSLDTSADETGFGDFESTPSGTSVTIGSDSAWATFSFAEFNGAIETAIARAGVIIQESMRQNSVGFTTLIQPALERHHFIRLSSERVTAEGKCRSFRHEINLEAGSAITEITLAVSRGEVTGGTSLSYNGLNYSEPAVPTLTLLDTKLQDYTGTVPPPGQAFEGYVGNYVSQLNNPPNPFEEKFAILAPEIAESSRNSIEYSESLTVQVETFNQPLTVNL</sequence>
<protein>
    <submittedName>
        <fullName evidence="2">Uncharacterized protein</fullName>
    </submittedName>
</protein>
<dbReference type="Proteomes" id="UP000252795">
    <property type="component" value="Unassembled WGS sequence"/>
</dbReference>
<name>A0A368V161_MARNT</name>
<reference evidence="2 3" key="1">
    <citation type="submission" date="2018-07" db="EMBL/GenBank/DDBJ databases">
        <title>Freshwater and sediment microbial communities from various areas in North America, analyzing microbe dynamics in response to fracking.</title>
        <authorList>
            <person name="Lamendella R."/>
        </authorList>
    </citation>
    <scope>NUCLEOTIDE SEQUENCE [LARGE SCALE GENOMIC DNA]</scope>
    <source>
        <strain evidence="2 3">114E</strain>
        <strain evidence="1 4">114E_o</strain>
    </source>
</reference>
<dbReference type="EMBL" id="QNSA01000005">
    <property type="protein sequence ID" value="RBP74113.1"/>
    <property type="molecule type" value="Genomic_DNA"/>
</dbReference>
<dbReference type="RefSeq" id="WP_113879728.1">
    <property type="nucleotide sequence ID" value="NZ_QNSA01000005.1"/>
</dbReference>
<organism evidence="2 3">
    <name type="scientific">Marinobacter nauticus</name>
    <name type="common">Marinobacter hydrocarbonoclasticus</name>
    <name type="synonym">Marinobacter aquaeolei</name>
    <dbReference type="NCBI Taxonomy" id="2743"/>
    <lineage>
        <taxon>Bacteria</taxon>
        <taxon>Pseudomonadati</taxon>
        <taxon>Pseudomonadota</taxon>
        <taxon>Gammaproteobacteria</taxon>
        <taxon>Pseudomonadales</taxon>
        <taxon>Marinobacteraceae</taxon>
        <taxon>Marinobacter</taxon>
    </lineage>
</organism>
<evidence type="ECO:0000313" key="1">
    <source>
        <dbReference type="EMBL" id="RBP74113.1"/>
    </source>
</evidence>
<dbReference type="Proteomes" id="UP000253065">
    <property type="component" value="Unassembled WGS sequence"/>
</dbReference>
<accession>A0A368V161</accession>
<dbReference type="AlphaFoldDB" id="A0A368V161"/>
<keyword evidence="4" id="KW-1185">Reference proteome</keyword>
<evidence type="ECO:0000313" key="3">
    <source>
        <dbReference type="Proteomes" id="UP000252795"/>
    </source>
</evidence>
<comment type="caution">
    <text evidence="2">The sequence shown here is derived from an EMBL/GenBank/DDBJ whole genome shotgun (WGS) entry which is preliminary data.</text>
</comment>
<evidence type="ECO:0000313" key="4">
    <source>
        <dbReference type="Proteomes" id="UP000253065"/>
    </source>
</evidence>
<gene>
    <name evidence="2" type="ORF">DET51_105238</name>
    <name evidence="1" type="ORF">DET64_105239</name>
</gene>